<dbReference type="InterPro" id="IPR049704">
    <property type="entry name" value="Aminotrans_3_PPA_site"/>
</dbReference>
<keyword evidence="5" id="KW-0808">Transferase</keyword>
<dbReference type="OrthoDB" id="9801052at2"/>
<dbReference type="Gene3D" id="3.40.640.10">
    <property type="entry name" value="Type I PLP-dependent aspartate aminotransferase-like (Major domain)"/>
    <property type="match status" value="1"/>
</dbReference>
<evidence type="ECO:0000256" key="1">
    <source>
        <dbReference type="ARBA" id="ARBA00001933"/>
    </source>
</evidence>
<protein>
    <submittedName>
        <fullName evidence="5">Adenosylmethionine-8-amino-7-oxononanoate aminotransferase</fullName>
    </submittedName>
</protein>
<dbReference type="Pfam" id="PF00202">
    <property type="entry name" value="Aminotran_3"/>
    <property type="match status" value="1"/>
</dbReference>
<dbReference type="PROSITE" id="PS00600">
    <property type="entry name" value="AA_TRANSFER_CLASS_3"/>
    <property type="match status" value="1"/>
</dbReference>
<name>A0A1H1SB81_9GAMM</name>
<dbReference type="InterPro" id="IPR015422">
    <property type="entry name" value="PyrdxlP-dep_Trfase_small"/>
</dbReference>
<evidence type="ECO:0000313" key="6">
    <source>
        <dbReference type="Proteomes" id="UP000243426"/>
    </source>
</evidence>
<keyword evidence="3 4" id="KW-0663">Pyridoxal phosphate</keyword>
<reference evidence="6" key="1">
    <citation type="submission" date="2016-10" db="EMBL/GenBank/DDBJ databases">
        <authorList>
            <person name="Varghese N."/>
            <person name="Submissions S."/>
        </authorList>
    </citation>
    <scope>NUCLEOTIDE SEQUENCE [LARGE SCALE GENOMIC DNA]</scope>
    <source>
        <strain evidence="6">2SM5</strain>
    </source>
</reference>
<evidence type="ECO:0000313" key="5">
    <source>
        <dbReference type="EMBL" id="SDS45380.1"/>
    </source>
</evidence>
<sequence>MTTPALWSAQAHMPSVIGRQINVVSAEGAYLTTDTGARLFDGTASLWYANIGHGREEMAQVAYEQMKTLEVYHVFGRYTNNRAIELSEKLVSIAPIDDAKVILNSGGSDSIDAALKLARRYWNHVGRTDKKVIVSREGSYHGLHAYGTSIAGLDFNREGYGTDSLVAGTERVGMHDAAAFAATIERLGAESIAAYIAEPVMGTGGVHPPQEGYFEEIQRLCRENDILFIADEVITGFGRTGEMFASSRYKLQPDIIVFAKGVTSGYGALGGTLVAPRVWHPFFEQGADSPIYRHGTTYSGHPVTAALALKNLEILEREGLVARSAELERVLARELKAIESHDFVTSTRVGGFLGGIELSSDVSAEFVTDQAIEQGFITRPLRGNTVQISPPFITTDQEVRDLVGAVRRVLDAAKAKASKATATA</sequence>
<dbReference type="PANTHER" id="PTHR43094">
    <property type="entry name" value="AMINOTRANSFERASE"/>
    <property type="match status" value="1"/>
</dbReference>
<dbReference type="InterPro" id="IPR015424">
    <property type="entry name" value="PyrdxlP-dep_Trfase"/>
</dbReference>
<dbReference type="RefSeq" id="WP_090273154.1">
    <property type="nucleotide sequence ID" value="NZ_LT629748.1"/>
</dbReference>
<organism evidence="5 6">
    <name type="scientific">Halopseudomonas litoralis</name>
    <dbReference type="NCBI Taxonomy" id="797277"/>
    <lineage>
        <taxon>Bacteria</taxon>
        <taxon>Pseudomonadati</taxon>
        <taxon>Pseudomonadota</taxon>
        <taxon>Gammaproteobacteria</taxon>
        <taxon>Pseudomonadales</taxon>
        <taxon>Pseudomonadaceae</taxon>
        <taxon>Halopseudomonas</taxon>
    </lineage>
</organism>
<dbReference type="CDD" id="cd00610">
    <property type="entry name" value="OAT_like"/>
    <property type="match status" value="1"/>
</dbReference>
<dbReference type="EMBL" id="LT629748">
    <property type="protein sequence ID" value="SDS45380.1"/>
    <property type="molecule type" value="Genomic_DNA"/>
</dbReference>
<dbReference type="SUPFAM" id="SSF53383">
    <property type="entry name" value="PLP-dependent transferases"/>
    <property type="match status" value="1"/>
</dbReference>
<dbReference type="GO" id="GO:0008483">
    <property type="term" value="F:transaminase activity"/>
    <property type="evidence" value="ECO:0007669"/>
    <property type="project" value="UniProtKB-KW"/>
</dbReference>
<dbReference type="GO" id="GO:0030170">
    <property type="term" value="F:pyridoxal phosphate binding"/>
    <property type="evidence" value="ECO:0007669"/>
    <property type="project" value="InterPro"/>
</dbReference>
<evidence type="ECO:0000256" key="3">
    <source>
        <dbReference type="ARBA" id="ARBA00022898"/>
    </source>
</evidence>
<dbReference type="InterPro" id="IPR015421">
    <property type="entry name" value="PyrdxlP-dep_Trfase_major"/>
</dbReference>
<dbReference type="PANTHER" id="PTHR43094:SF1">
    <property type="entry name" value="AMINOTRANSFERASE CLASS-III"/>
    <property type="match status" value="1"/>
</dbReference>
<dbReference type="Proteomes" id="UP000243426">
    <property type="component" value="Chromosome I"/>
</dbReference>
<dbReference type="STRING" id="797277.SAMN05216198_1987"/>
<evidence type="ECO:0000256" key="2">
    <source>
        <dbReference type="ARBA" id="ARBA00008954"/>
    </source>
</evidence>
<keyword evidence="6" id="KW-1185">Reference proteome</keyword>
<keyword evidence="5" id="KW-0032">Aminotransferase</keyword>
<dbReference type="Gene3D" id="3.90.1150.10">
    <property type="entry name" value="Aspartate Aminotransferase, domain 1"/>
    <property type="match status" value="1"/>
</dbReference>
<accession>A0A1H1SB81</accession>
<evidence type="ECO:0000256" key="4">
    <source>
        <dbReference type="RuleBase" id="RU003560"/>
    </source>
</evidence>
<comment type="similarity">
    <text evidence="2 4">Belongs to the class-III pyridoxal-phosphate-dependent aminotransferase family.</text>
</comment>
<gene>
    <name evidence="5" type="ORF">SAMN05216198_1987</name>
</gene>
<dbReference type="InterPro" id="IPR005814">
    <property type="entry name" value="Aminotrans_3"/>
</dbReference>
<dbReference type="AlphaFoldDB" id="A0A1H1SB81"/>
<comment type="cofactor">
    <cofactor evidence="1">
        <name>pyridoxal 5'-phosphate</name>
        <dbReference type="ChEBI" id="CHEBI:597326"/>
    </cofactor>
</comment>
<proteinExistence type="inferred from homology"/>
<dbReference type="PIRSF" id="PIRSF000521">
    <property type="entry name" value="Transaminase_4ab_Lys_Orn"/>
    <property type="match status" value="1"/>
</dbReference>